<feature type="region of interest" description="Disordered" evidence="3">
    <location>
        <begin position="67"/>
        <end position="103"/>
    </location>
</feature>
<dbReference type="SMART" id="SM01152">
    <property type="entry name" value="DUF167"/>
    <property type="match status" value="1"/>
</dbReference>
<dbReference type="NCBIfam" id="TIGR00251">
    <property type="entry name" value="DUF167 family protein"/>
    <property type="match status" value="1"/>
</dbReference>
<evidence type="ECO:0000256" key="2">
    <source>
        <dbReference type="HAMAP-Rule" id="MF_00634"/>
    </source>
</evidence>
<protein>
    <recommendedName>
        <fullName evidence="2">UPF0235 protein LRS13_17200</fullName>
    </recommendedName>
</protein>
<evidence type="ECO:0000256" key="1">
    <source>
        <dbReference type="ARBA" id="ARBA00010364"/>
    </source>
</evidence>
<comment type="similarity">
    <text evidence="1 2">Belongs to the UPF0235 family.</text>
</comment>
<dbReference type="Pfam" id="PF02594">
    <property type="entry name" value="DUF167"/>
    <property type="match status" value="1"/>
</dbReference>
<keyword evidence="5" id="KW-1185">Reference proteome</keyword>
<dbReference type="HAMAP" id="MF_00634">
    <property type="entry name" value="UPF0235"/>
    <property type="match status" value="1"/>
</dbReference>
<evidence type="ECO:0000313" key="5">
    <source>
        <dbReference type="Proteomes" id="UP001058860"/>
    </source>
</evidence>
<organism evidence="4 5">
    <name type="scientific">Svornostia abyssi</name>
    <dbReference type="NCBI Taxonomy" id="2898438"/>
    <lineage>
        <taxon>Bacteria</taxon>
        <taxon>Bacillati</taxon>
        <taxon>Actinomycetota</taxon>
        <taxon>Thermoleophilia</taxon>
        <taxon>Solirubrobacterales</taxon>
        <taxon>Baekduiaceae</taxon>
        <taxon>Svornostia</taxon>
    </lineage>
</organism>
<gene>
    <name evidence="4" type="ORF">LRS13_17200</name>
</gene>
<name>A0ABY5PCM7_9ACTN</name>
<proteinExistence type="inferred from homology"/>
<dbReference type="PANTHER" id="PTHR13420">
    <property type="entry name" value="UPF0235 PROTEIN C15ORF40"/>
    <property type="match status" value="1"/>
</dbReference>
<evidence type="ECO:0000313" key="4">
    <source>
        <dbReference type="EMBL" id="UUY02428.1"/>
    </source>
</evidence>
<dbReference type="InterPro" id="IPR036591">
    <property type="entry name" value="YggU-like_sf"/>
</dbReference>
<reference evidence="5" key="1">
    <citation type="submission" date="2021-11" db="EMBL/GenBank/DDBJ databases">
        <title>Cultivation dependent microbiological survey of springs from the worlds oldest radium mine currently devoted to the extraction of radon-saturated water.</title>
        <authorList>
            <person name="Kapinusova G."/>
            <person name="Smrhova T."/>
            <person name="Strejcek M."/>
            <person name="Suman J."/>
            <person name="Jani K."/>
            <person name="Pajer P."/>
            <person name="Uhlik O."/>
        </authorList>
    </citation>
    <scope>NUCLEOTIDE SEQUENCE [LARGE SCALE GENOMIC DNA]</scope>
    <source>
        <strain evidence="5">J379</strain>
    </source>
</reference>
<dbReference type="Proteomes" id="UP001058860">
    <property type="component" value="Chromosome"/>
</dbReference>
<dbReference type="EMBL" id="CP088295">
    <property type="protein sequence ID" value="UUY02428.1"/>
    <property type="molecule type" value="Genomic_DNA"/>
</dbReference>
<dbReference type="RefSeq" id="WP_353862955.1">
    <property type="nucleotide sequence ID" value="NZ_CP088295.1"/>
</dbReference>
<dbReference type="InterPro" id="IPR003746">
    <property type="entry name" value="DUF167"/>
</dbReference>
<dbReference type="SUPFAM" id="SSF69786">
    <property type="entry name" value="YggU-like"/>
    <property type="match status" value="1"/>
</dbReference>
<dbReference type="Gene3D" id="3.30.1200.10">
    <property type="entry name" value="YggU-like"/>
    <property type="match status" value="1"/>
</dbReference>
<dbReference type="PANTHER" id="PTHR13420:SF7">
    <property type="entry name" value="UPF0235 PROTEIN C15ORF40"/>
    <property type="match status" value="1"/>
</dbReference>
<evidence type="ECO:0000256" key="3">
    <source>
        <dbReference type="SAM" id="MobiDB-lite"/>
    </source>
</evidence>
<accession>A0ABY5PCM7</accession>
<sequence length="103" mass="11042">MARIAVRLQPRARRDEVVGMRGDAIVICVTAPPVDGRANAALCAFVAKRTGVPKSAVSVVVGAARARQGRRGGGRRRGDAPQRAHRFGLTRNAPRMKGCTRQK</sequence>